<dbReference type="EMBL" id="JACXVP010000002">
    <property type="protein sequence ID" value="KAG5620381.1"/>
    <property type="molecule type" value="Genomic_DNA"/>
</dbReference>
<dbReference type="AlphaFoldDB" id="A0A9J6A716"/>
<keyword evidence="2" id="KW-1185">Reference proteome</keyword>
<evidence type="ECO:0000313" key="1">
    <source>
        <dbReference type="EMBL" id="KAG5620381.1"/>
    </source>
</evidence>
<evidence type="ECO:0000313" key="2">
    <source>
        <dbReference type="Proteomes" id="UP000824120"/>
    </source>
</evidence>
<proteinExistence type="predicted"/>
<protein>
    <recommendedName>
        <fullName evidence="3">Late blight resistance protein</fullName>
    </recommendedName>
</protein>
<accession>A0A9J6A716</accession>
<reference evidence="1 2" key="1">
    <citation type="submission" date="2020-09" db="EMBL/GenBank/DDBJ databases">
        <title>De no assembly of potato wild relative species, Solanum commersonii.</title>
        <authorList>
            <person name="Cho K."/>
        </authorList>
    </citation>
    <scope>NUCLEOTIDE SEQUENCE [LARGE SCALE GENOMIC DNA]</scope>
    <source>
        <strain evidence="1">LZ3.2</strain>
        <tissue evidence="1">Leaf</tissue>
    </source>
</reference>
<comment type="caution">
    <text evidence="1">The sequence shown here is derived from an EMBL/GenBank/DDBJ whole genome shotgun (WGS) entry which is preliminary data.</text>
</comment>
<sequence length="120" mass="13923">MHATNKALFELDKAYVFTSRPAYAIDKGSQTVIRFTDCDKVHGLMTCPWWRLKLHEAQTFLDPAPSRLRLLEQRAEWVPSANHQACFAIRRLQLLYSFQPFCSFLRLSVHASTKLQIPET</sequence>
<dbReference type="Proteomes" id="UP000824120">
    <property type="component" value="Chromosome 2"/>
</dbReference>
<organism evidence="1 2">
    <name type="scientific">Solanum commersonii</name>
    <name type="common">Commerson's wild potato</name>
    <name type="synonym">Commerson's nightshade</name>
    <dbReference type="NCBI Taxonomy" id="4109"/>
    <lineage>
        <taxon>Eukaryota</taxon>
        <taxon>Viridiplantae</taxon>
        <taxon>Streptophyta</taxon>
        <taxon>Embryophyta</taxon>
        <taxon>Tracheophyta</taxon>
        <taxon>Spermatophyta</taxon>
        <taxon>Magnoliopsida</taxon>
        <taxon>eudicotyledons</taxon>
        <taxon>Gunneridae</taxon>
        <taxon>Pentapetalae</taxon>
        <taxon>asterids</taxon>
        <taxon>lamiids</taxon>
        <taxon>Solanales</taxon>
        <taxon>Solanaceae</taxon>
        <taxon>Solanoideae</taxon>
        <taxon>Solaneae</taxon>
        <taxon>Solanum</taxon>
    </lineage>
</organism>
<name>A0A9J6A716_SOLCO</name>
<evidence type="ECO:0008006" key="3">
    <source>
        <dbReference type="Google" id="ProtNLM"/>
    </source>
</evidence>
<gene>
    <name evidence="1" type="ORF">H5410_005599</name>
</gene>